<reference evidence="1" key="1">
    <citation type="journal article" date="2014" name="Int. J. Syst. Evol. Microbiol.">
        <title>Complete genome sequence of Corynebacterium casei LMG S-19264T (=DSM 44701T), isolated from a smear-ripened cheese.</title>
        <authorList>
            <consortium name="US DOE Joint Genome Institute (JGI-PGF)"/>
            <person name="Walter F."/>
            <person name="Albersmeier A."/>
            <person name="Kalinowski J."/>
            <person name="Ruckert C."/>
        </authorList>
    </citation>
    <scope>NUCLEOTIDE SEQUENCE</scope>
    <source>
        <strain evidence="1">CGMCC 1.15082</strain>
    </source>
</reference>
<protein>
    <submittedName>
        <fullName evidence="1">Uncharacterized protein</fullName>
    </submittedName>
</protein>
<dbReference type="Proteomes" id="UP000646478">
    <property type="component" value="Unassembled WGS sequence"/>
</dbReference>
<evidence type="ECO:0000313" key="1">
    <source>
        <dbReference type="EMBL" id="GGB09867.1"/>
    </source>
</evidence>
<dbReference type="AlphaFoldDB" id="A0A916WLN1"/>
<keyword evidence="2" id="KW-1185">Reference proteome</keyword>
<reference evidence="1" key="2">
    <citation type="submission" date="2020-09" db="EMBL/GenBank/DDBJ databases">
        <authorList>
            <person name="Sun Q."/>
            <person name="Zhou Y."/>
        </authorList>
    </citation>
    <scope>NUCLEOTIDE SEQUENCE</scope>
    <source>
        <strain evidence="1">CGMCC 1.15082</strain>
    </source>
</reference>
<proteinExistence type="predicted"/>
<sequence>MQLFQESAIQSLRLMNKVSVGILFCLAVKPDNLSPREGVKFVEVVWPSIDFRNMPYMRVLLPERHRQAQIEIGGHHRSGKPAQHEIS</sequence>
<evidence type="ECO:0000313" key="2">
    <source>
        <dbReference type="Proteomes" id="UP000646478"/>
    </source>
</evidence>
<organism evidence="1 2">
    <name type="scientific">Brucella endophytica</name>
    <dbReference type="NCBI Taxonomy" id="1963359"/>
    <lineage>
        <taxon>Bacteria</taxon>
        <taxon>Pseudomonadati</taxon>
        <taxon>Pseudomonadota</taxon>
        <taxon>Alphaproteobacteria</taxon>
        <taxon>Hyphomicrobiales</taxon>
        <taxon>Brucellaceae</taxon>
        <taxon>Brucella/Ochrobactrum group</taxon>
        <taxon>Brucella</taxon>
    </lineage>
</organism>
<gene>
    <name evidence="1" type="ORF">GCM10011491_42260</name>
</gene>
<dbReference type="EMBL" id="BMHH01000027">
    <property type="protein sequence ID" value="GGB09867.1"/>
    <property type="molecule type" value="Genomic_DNA"/>
</dbReference>
<name>A0A916WLN1_9HYPH</name>
<accession>A0A916WLN1</accession>
<comment type="caution">
    <text evidence="1">The sequence shown here is derived from an EMBL/GenBank/DDBJ whole genome shotgun (WGS) entry which is preliminary data.</text>
</comment>